<evidence type="ECO:0000313" key="2">
    <source>
        <dbReference type="EMBL" id="TQL34355.1"/>
    </source>
</evidence>
<accession>A0A542XEV7</accession>
<dbReference type="AlphaFoldDB" id="A0A542XEV7"/>
<dbReference type="InterPro" id="IPR036689">
    <property type="entry name" value="ESAT-6-like_sf"/>
</dbReference>
<evidence type="ECO:0000256" key="1">
    <source>
        <dbReference type="RuleBase" id="RU362001"/>
    </source>
</evidence>
<dbReference type="Proteomes" id="UP000318336">
    <property type="component" value="Unassembled WGS sequence"/>
</dbReference>
<comment type="similarity">
    <text evidence="1">Belongs to the WXG100 family.</text>
</comment>
<keyword evidence="3" id="KW-1185">Reference proteome</keyword>
<proteinExistence type="inferred from homology"/>
<dbReference type="Gene3D" id="1.10.287.1060">
    <property type="entry name" value="ESAT-6-like"/>
    <property type="match status" value="1"/>
</dbReference>
<reference evidence="2 3" key="1">
    <citation type="submission" date="2019-06" db="EMBL/GenBank/DDBJ databases">
        <title>Sequencing the genomes of 1000 actinobacteria strains.</title>
        <authorList>
            <person name="Klenk H.-P."/>
        </authorList>
    </citation>
    <scope>NUCLEOTIDE SEQUENCE [LARGE SCALE GENOMIC DNA]</scope>
    <source>
        <strain evidence="2 3">DSM 24617</strain>
    </source>
</reference>
<dbReference type="InterPro" id="IPR010310">
    <property type="entry name" value="T7SS_ESAT-6-like"/>
</dbReference>
<evidence type="ECO:0000313" key="3">
    <source>
        <dbReference type="Proteomes" id="UP000318336"/>
    </source>
</evidence>
<dbReference type="Pfam" id="PF06013">
    <property type="entry name" value="WXG100"/>
    <property type="match status" value="1"/>
</dbReference>
<gene>
    <name evidence="2" type="ORF">FB554_2523</name>
</gene>
<protein>
    <recommendedName>
        <fullName evidence="1">ESAT-6-like protein</fullName>
    </recommendedName>
</protein>
<dbReference type="EMBL" id="VFOK01000001">
    <property type="protein sequence ID" value="TQL34355.1"/>
    <property type="molecule type" value="Genomic_DNA"/>
</dbReference>
<sequence>MANPQGGGGGGSFTVDADAIGTHGGTVGDVARDIQEKMGLMQRKLQALQGQWKGSGANQFSILYGDWERQQRNVKDSLRNISLALGQSATDYRTTEQAVTRRFTTPG</sequence>
<organism evidence="2 3">
    <name type="scientific">Barrientosiimonas humi</name>
    <dbReference type="NCBI Taxonomy" id="999931"/>
    <lineage>
        <taxon>Bacteria</taxon>
        <taxon>Bacillati</taxon>
        <taxon>Actinomycetota</taxon>
        <taxon>Actinomycetes</taxon>
        <taxon>Micrococcales</taxon>
        <taxon>Dermacoccaceae</taxon>
        <taxon>Barrientosiimonas</taxon>
    </lineage>
</organism>
<comment type="caution">
    <text evidence="2">The sequence shown here is derived from an EMBL/GenBank/DDBJ whole genome shotgun (WGS) entry which is preliminary data.</text>
</comment>
<dbReference type="NCBIfam" id="TIGR03930">
    <property type="entry name" value="WXG100_ESAT6"/>
    <property type="match status" value="1"/>
</dbReference>
<dbReference type="SUPFAM" id="SSF140453">
    <property type="entry name" value="EsxAB dimer-like"/>
    <property type="match status" value="1"/>
</dbReference>
<name>A0A542XEV7_9MICO</name>
<dbReference type="RefSeq" id="WP_170206874.1">
    <property type="nucleotide sequence ID" value="NZ_CAJTBP010000001.1"/>
</dbReference>